<evidence type="ECO:0000313" key="2">
    <source>
        <dbReference type="Proteomes" id="UP000887226"/>
    </source>
</evidence>
<evidence type="ECO:0000313" key="1">
    <source>
        <dbReference type="EMBL" id="KAG9243839.1"/>
    </source>
</evidence>
<dbReference type="PANTHER" id="PTHR46044">
    <property type="entry name" value="NITRILASE"/>
    <property type="match status" value="1"/>
</dbReference>
<comment type="caution">
    <text evidence="1">The sequence shown here is derived from an EMBL/GenBank/DDBJ whole genome shotgun (WGS) entry which is preliminary data.</text>
</comment>
<protein>
    <submittedName>
        <fullName evidence="1">Nitrilase</fullName>
    </submittedName>
</protein>
<accession>A0A9P8CE94</accession>
<dbReference type="EMBL" id="MU253947">
    <property type="protein sequence ID" value="KAG9243839.1"/>
    <property type="molecule type" value="Genomic_DNA"/>
</dbReference>
<keyword evidence="2" id="KW-1185">Reference proteome</keyword>
<dbReference type="OrthoDB" id="10250282at2759"/>
<sequence>MSKQRPFVLQPYRGPQCLPSVEKLKKVTTEAALAGAKLVMFPVHVDKYYNSAAAVSSPELDVLRDAAQKKVMLPAGIIQEGGGILYCSTVLNSRNCMEKYMPAARLGLYQLCIELFAVLDSFDAADSQRGTLLHDIGEPVLQSLWLPVDYPPFTTYHHDRSPLGEKRIEANIMNHGGSCIVGPLKTIIAEPIWDREEIIYATSNLRDLTEARMDFDPVGSYSRPDVHTLNVNKKLVVSVSFSE</sequence>
<dbReference type="InterPro" id="IPR036526">
    <property type="entry name" value="C-N_Hydrolase_sf"/>
</dbReference>
<dbReference type="PANTHER" id="PTHR46044:SF1">
    <property type="entry name" value="CN HYDROLASE DOMAIN-CONTAINING PROTEIN"/>
    <property type="match status" value="1"/>
</dbReference>
<gene>
    <name evidence="1" type="ORF">BJ878DRAFT_576223</name>
</gene>
<reference evidence="1" key="1">
    <citation type="journal article" date="2021" name="IMA Fungus">
        <title>Genomic characterization of three marine fungi, including Emericellopsis atlantica sp. nov. with signatures of a generalist lifestyle and marine biomass degradation.</title>
        <authorList>
            <person name="Hagestad O.C."/>
            <person name="Hou L."/>
            <person name="Andersen J.H."/>
            <person name="Hansen E.H."/>
            <person name="Altermark B."/>
            <person name="Li C."/>
            <person name="Kuhnert E."/>
            <person name="Cox R.J."/>
            <person name="Crous P.W."/>
            <person name="Spatafora J.W."/>
            <person name="Lail K."/>
            <person name="Amirebrahimi M."/>
            <person name="Lipzen A."/>
            <person name="Pangilinan J."/>
            <person name="Andreopoulos W."/>
            <person name="Hayes R.D."/>
            <person name="Ng V."/>
            <person name="Grigoriev I.V."/>
            <person name="Jackson S.A."/>
            <person name="Sutton T.D.S."/>
            <person name="Dobson A.D.W."/>
            <person name="Rama T."/>
        </authorList>
    </citation>
    <scope>NUCLEOTIDE SEQUENCE</scope>
    <source>
        <strain evidence="1">TRa3180A</strain>
    </source>
</reference>
<dbReference type="GO" id="GO:0003824">
    <property type="term" value="F:catalytic activity"/>
    <property type="evidence" value="ECO:0007669"/>
    <property type="project" value="InterPro"/>
</dbReference>
<dbReference type="InterPro" id="IPR044149">
    <property type="entry name" value="Nitrilases_CHs"/>
</dbReference>
<dbReference type="Gene3D" id="3.60.110.10">
    <property type="entry name" value="Carbon-nitrogen hydrolase"/>
    <property type="match status" value="1"/>
</dbReference>
<proteinExistence type="predicted"/>
<name>A0A9P8CE94_9HELO</name>
<dbReference type="Proteomes" id="UP000887226">
    <property type="component" value="Unassembled WGS sequence"/>
</dbReference>
<dbReference type="SUPFAM" id="SSF56317">
    <property type="entry name" value="Carbon-nitrogen hydrolase"/>
    <property type="match status" value="1"/>
</dbReference>
<organism evidence="1 2">
    <name type="scientific">Calycina marina</name>
    <dbReference type="NCBI Taxonomy" id="1763456"/>
    <lineage>
        <taxon>Eukaryota</taxon>
        <taxon>Fungi</taxon>
        <taxon>Dikarya</taxon>
        <taxon>Ascomycota</taxon>
        <taxon>Pezizomycotina</taxon>
        <taxon>Leotiomycetes</taxon>
        <taxon>Helotiales</taxon>
        <taxon>Pezizellaceae</taxon>
        <taxon>Calycina</taxon>
    </lineage>
</organism>
<dbReference type="AlphaFoldDB" id="A0A9P8CE94"/>